<dbReference type="InterPro" id="IPR018060">
    <property type="entry name" value="HTH_AraC"/>
</dbReference>
<comment type="function">
    <text evidence="4">Regulatory protein of the TOL plasmid xyl operons. XylS activates the xylXYZLTEGFJQKIH operon required for the degradation of toluene, m-xylene and p-xylene.</text>
</comment>
<evidence type="ECO:0000313" key="6">
    <source>
        <dbReference type="EMBL" id="AXA24863.1"/>
    </source>
</evidence>
<keyword evidence="3" id="KW-0804">Transcription</keyword>
<keyword evidence="2" id="KW-0238">DNA-binding</keyword>
<proteinExistence type="predicted"/>
<dbReference type="RefSeq" id="WP_112898169.1">
    <property type="nucleotide sequence ID" value="NZ_CP030750.1"/>
</dbReference>
<feature type="domain" description="HTH araC/xylS-type" evidence="5">
    <location>
        <begin position="174"/>
        <end position="271"/>
    </location>
</feature>
<sequence length="272" mass="29553">MDRLATLLNHFDFNASTFHQGGFCGLSRFDGEQRSGHVHLLRAGRLRFRGPAGHEQVLEEPSLILLIRPQTHQLLASESDNAELVCATLAFTGGPDNPLTRALPDALVSPLSALTGLQASSDWLFTEAFGDDCGRELVLNRLFELMVIQLLRQLLGDGQMASGMLAGLADKRMSRALVAMHDAPAHNWSVEALASLAGMSRASFAAHFRAVVGSTPGDYLADWRIGLAQKRIREGRPLALVADEVGYQSPSALARVFRRKTGVSPSQWRGEA</sequence>
<evidence type="ECO:0000256" key="2">
    <source>
        <dbReference type="ARBA" id="ARBA00023125"/>
    </source>
</evidence>
<evidence type="ECO:0000256" key="4">
    <source>
        <dbReference type="ARBA" id="ARBA00037345"/>
    </source>
</evidence>
<gene>
    <name evidence="6" type="ORF">C1S65_12315</name>
</gene>
<evidence type="ECO:0000259" key="5">
    <source>
        <dbReference type="PROSITE" id="PS01124"/>
    </source>
</evidence>
<keyword evidence="1" id="KW-0805">Transcription regulation</keyword>
<dbReference type="AlphaFoldDB" id="A0AAD0PEU5"/>
<reference evidence="6 7" key="1">
    <citation type="submission" date="2018-06" db="EMBL/GenBank/DDBJ databases">
        <title>The genome of Pseudomonas putida NX-1, a lignin degrader.</title>
        <authorList>
            <person name="Xu Z."/>
        </authorList>
    </citation>
    <scope>NUCLEOTIDE SEQUENCE [LARGE SCALE GENOMIC DNA]</scope>
    <source>
        <strain evidence="6 7">NX-1</strain>
    </source>
</reference>
<dbReference type="InterPro" id="IPR009057">
    <property type="entry name" value="Homeodomain-like_sf"/>
</dbReference>
<evidence type="ECO:0000313" key="7">
    <source>
        <dbReference type="Proteomes" id="UP000251617"/>
    </source>
</evidence>
<dbReference type="EMBL" id="CP030750">
    <property type="protein sequence ID" value="AXA24863.1"/>
    <property type="molecule type" value="Genomic_DNA"/>
</dbReference>
<dbReference type="PANTHER" id="PTHR46796:SF7">
    <property type="entry name" value="ARAC FAMILY TRANSCRIPTIONAL REGULATOR"/>
    <property type="match status" value="1"/>
</dbReference>
<protein>
    <submittedName>
        <fullName evidence="6">AraC family transcriptional regulator</fullName>
    </submittedName>
</protein>
<dbReference type="GO" id="GO:0003700">
    <property type="term" value="F:DNA-binding transcription factor activity"/>
    <property type="evidence" value="ECO:0007669"/>
    <property type="project" value="InterPro"/>
</dbReference>
<name>A0AAD0PEU5_PSEPU</name>
<dbReference type="Proteomes" id="UP000251617">
    <property type="component" value="Chromosome"/>
</dbReference>
<dbReference type="InterPro" id="IPR032783">
    <property type="entry name" value="AraC_lig"/>
</dbReference>
<dbReference type="Gene3D" id="1.10.10.60">
    <property type="entry name" value="Homeodomain-like"/>
    <property type="match status" value="2"/>
</dbReference>
<dbReference type="PROSITE" id="PS01124">
    <property type="entry name" value="HTH_ARAC_FAMILY_2"/>
    <property type="match status" value="1"/>
</dbReference>
<organism evidence="6 7">
    <name type="scientific">Pseudomonas putida</name>
    <name type="common">Arthrobacter siderocapsulatus</name>
    <dbReference type="NCBI Taxonomy" id="303"/>
    <lineage>
        <taxon>Bacteria</taxon>
        <taxon>Pseudomonadati</taxon>
        <taxon>Pseudomonadota</taxon>
        <taxon>Gammaproteobacteria</taxon>
        <taxon>Pseudomonadales</taxon>
        <taxon>Pseudomonadaceae</taxon>
        <taxon>Pseudomonas</taxon>
    </lineage>
</organism>
<dbReference type="SUPFAM" id="SSF46689">
    <property type="entry name" value="Homeodomain-like"/>
    <property type="match status" value="2"/>
</dbReference>
<evidence type="ECO:0000256" key="3">
    <source>
        <dbReference type="ARBA" id="ARBA00023163"/>
    </source>
</evidence>
<evidence type="ECO:0000256" key="1">
    <source>
        <dbReference type="ARBA" id="ARBA00023015"/>
    </source>
</evidence>
<dbReference type="SMART" id="SM00342">
    <property type="entry name" value="HTH_ARAC"/>
    <property type="match status" value="1"/>
</dbReference>
<dbReference type="Pfam" id="PF12852">
    <property type="entry name" value="Cupin_6"/>
    <property type="match status" value="1"/>
</dbReference>
<dbReference type="GO" id="GO:0043565">
    <property type="term" value="F:sequence-specific DNA binding"/>
    <property type="evidence" value="ECO:0007669"/>
    <property type="project" value="InterPro"/>
</dbReference>
<dbReference type="PANTHER" id="PTHR46796">
    <property type="entry name" value="HTH-TYPE TRANSCRIPTIONAL ACTIVATOR RHAS-RELATED"/>
    <property type="match status" value="1"/>
</dbReference>
<dbReference type="InterPro" id="IPR050204">
    <property type="entry name" value="AraC_XylS_family_regulators"/>
</dbReference>
<accession>A0AAD0PEU5</accession>
<dbReference type="Pfam" id="PF12833">
    <property type="entry name" value="HTH_18"/>
    <property type="match status" value="1"/>
</dbReference>